<keyword evidence="5 13" id="KW-1133">Transmembrane helix</keyword>
<keyword evidence="8 11" id="KW-0406">Ion transport</keyword>
<dbReference type="GO" id="GO:0015386">
    <property type="term" value="F:potassium:proton antiporter activity"/>
    <property type="evidence" value="ECO:0007669"/>
    <property type="project" value="TreeGrafter"/>
</dbReference>
<sequence>MTQSLKDTMKSAGIYFLVVCAFLFTSFYNVASDAANQRPTVPGSPGATGTTAASPSVVLAAIHHGNASVSASTVATVPSASPAPAPATANGTAATATAPPTGGNTSTSSATMSPEKSAVEQEHYSSMSIFFVLCVIALGILLIHMMLQTGFQYLPESIVVVFLGALIGLILNVSSVKHIANWEREEVFSPTAFFLVLLPPIIFESGYNLHKGNFFQNIGSILVFAIIGTTISALVIGSGVYLLGLAEVAYRLNFVESFAFGSLISAVDPVATVAIFHALDVDPVLNMLVFGESILNDAISIVLTTTVMPMVSDSGSSTGESIFSALNTFCMMFFASAGIGVVFALMSALLLKHVDLRKHPSLEFGLMLVFTYAPYVLAEGIHLSGIMAILFCGIVMSHYTHFNLSTVTQITMQQTMRTLAFIAETCVFAYLGLAIFSFKHRCELSFELHDCKSQMADLTNKWYQAIRISPDDPDEEDEDDPDADAISERSTTNIVFPGPSSRSTKS</sequence>
<feature type="transmembrane region" description="Helical" evidence="13">
    <location>
        <begin position="127"/>
        <end position="147"/>
    </location>
</feature>
<feature type="region of interest" description="Disordered" evidence="12">
    <location>
        <begin position="81"/>
        <end position="112"/>
    </location>
</feature>
<feature type="compositionally biased region" description="Polar residues" evidence="12">
    <location>
        <begin position="488"/>
        <end position="506"/>
    </location>
</feature>
<feature type="transmembrane region" description="Helical" evidence="13">
    <location>
        <begin position="258"/>
        <end position="276"/>
    </location>
</feature>
<dbReference type="PANTHER" id="PTHR10110:SF191">
    <property type="entry name" value="SODIUM_HYDROGEN EXCHANGER 8"/>
    <property type="match status" value="1"/>
</dbReference>
<evidence type="ECO:0000259" key="14">
    <source>
        <dbReference type="Pfam" id="PF00999"/>
    </source>
</evidence>
<dbReference type="PRINTS" id="PR01084">
    <property type="entry name" value="NAHEXCHNGR"/>
</dbReference>
<feature type="transmembrane region" description="Helical" evidence="13">
    <location>
        <begin position="331"/>
        <end position="351"/>
    </location>
</feature>
<feature type="transmembrane region" description="Helical" evidence="13">
    <location>
        <begin position="12"/>
        <end position="31"/>
    </location>
</feature>
<feature type="domain" description="Cation/H+ exchanger transmembrane" evidence="14">
    <location>
        <begin position="141"/>
        <end position="437"/>
    </location>
</feature>
<dbReference type="Pfam" id="PF00999">
    <property type="entry name" value="Na_H_Exchanger"/>
    <property type="match status" value="1"/>
</dbReference>
<evidence type="ECO:0000256" key="1">
    <source>
        <dbReference type="ARBA" id="ARBA00004653"/>
    </source>
</evidence>
<evidence type="ECO:0000256" key="12">
    <source>
        <dbReference type="SAM" id="MobiDB-lite"/>
    </source>
</evidence>
<dbReference type="InterPro" id="IPR004709">
    <property type="entry name" value="NaH_exchanger"/>
</dbReference>
<keyword evidence="3 11" id="KW-0050">Antiport</keyword>
<keyword evidence="7" id="KW-0915">Sodium</keyword>
<dbReference type="InterPro" id="IPR018422">
    <property type="entry name" value="Cation/H_exchanger_CPA1"/>
</dbReference>
<feature type="transmembrane region" description="Helical" evidence="13">
    <location>
        <begin position="221"/>
        <end position="246"/>
    </location>
</feature>
<evidence type="ECO:0000256" key="11">
    <source>
        <dbReference type="RuleBase" id="RU003722"/>
    </source>
</evidence>
<dbReference type="NCBIfam" id="TIGR00840">
    <property type="entry name" value="b_cpa1"/>
    <property type="match status" value="1"/>
</dbReference>
<evidence type="ECO:0000256" key="10">
    <source>
        <dbReference type="ARBA" id="ARBA00023201"/>
    </source>
</evidence>
<evidence type="ECO:0000256" key="3">
    <source>
        <dbReference type="ARBA" id="ARBA00022449"/>
    </source>
</evidence>
<reference evidence="15" key="1">
    <citation type="submission" date="2022-08" db="UniProtKB">
        <authorList>
            <consortium name="EnsemblMetazoa"/>
        </authorList>
    </citation>
    <scope>IDENTIFICATION</scope>
</reference>
<dbReference type="GO" id="GO:0051453">
    <property type="term" value="P:regulation of intracellular pH"/>
    <property type="evidence" value="ECO:0007669"/>
    <property type="project" value="TreeGrafter"/>
</dbReference>
<dbReference type="PANTHER" id="PTHR10110">
    <property type="entry name" value="SODIUM/HYDROGEN EXCHANGER"/>
    <property type="match status" value="1"/>
</dbReference>
<keyword evidence="2 11" id="KW-0813">Transport</keyword>
<comment type="subcellular location">
    <subcellularLocation>
        <location evidence="1">Golgi apparatus membrane</location>
        <topology evidence="1">Multi-pass membrane protein</topology>
    </subcellularLocation>
</comment>
<dbReference type="VEuPathDB" id="VectorBase:ACON2_033435"/>
<evidence type="ECO:0000256" key="8">
    <source>
        <dbReference type="ARBA" id="ARBA00023065"/>
    </source>
</evidence>
<dbReference type="Gene3D" id="6.10.140.1330">
    <property type="match status" value="1"/>
</dbReference>
<proteinExistence type="inferred from homology"/>
<dbReference type="GO" id="GO:0000139">
    <property type="term" value="C:Golgi membrane"/>
    <property type="evidence" value="ECO:0007669"/>
    <property type="project" value="UniProtKB-SubCell"/>
</dbReference>
<dbReference type="EnsemblMetazoa" id="ACOM032316-RA">
    <property type="protein sequence ID" value="ACOM032316-PA.1"/>
    <property type="gene ID" value="ACOM032316"/>
</dbReference>
<feature type="compositionally biased region" description="Acidic residues" evidence="12">
    <location>
        <begin position="471"/>
        <end position="485"/>
    </location>
</feature>
<evidence type="ECO:0000313" key="15">
    <source>
        <dbReference type="EnsemblMetazoa" id="ACOM032316-PA.1"/>
    </source>
</evidence>
<organism evidence="15">
    <name type="scientific">Anopheles coluzzii</name>
    <name type="common">African malaria mosquito</name>
    <dbReference type="NCBI Taxonomy" id="1518534"/>
    <lineage>
        <taxon>Eukaryota</taxon>
        <taxon>Metazoa</taxon>
        <taxon>Ecdysozoa</taxon>
        <taxon>Arthropoda</taxon>
        <taxon>Hexapoda</taxon>
        <taxon>Insecta</taxon>
        <taxon>Pterygota</taxon>
        <taxon>Neoptera</taxon>
        <taxon>Endopterygota</taxon>
        <taxon>Diptera</taxon>
        <taxon>Nematocera</taxon>
        <taxon>Culicoidea</taxon>
        <taxon>Culicidae</taxon>
        <taxon>Anophelinae</taxon>
        <taxon>Anopheles</taxon>
    </lineage>
</organism>
<protein>
    <recommendedName>
        <fullName evidence="11">Sodium/hydrogen exchanger</fullName>
    </recommendedName>
</protein>
<dbReference type="GO" id="GO:0015385">
    <property type="term" value="F:sodium:proton antiporter activity"/>
    <property type="evidence" value="ECO:0007669"/>
    <property type="project" value="InterPro"/>
</dbReference>
<name>A0A8W7PIK1_ANOCL</name>
<comment type="similarity">
    <text evidence="11">Belongs to the monovalent cation:proton antiporter 1 (CPA1) transporter (TC 2.A.36) family.</text>
</comment>
<evidence type="ECO:0000256" key="5">
    <source>
        <dbReference type="ARBA" id="ARBA00022989"/>
    </source>
</evidence>
<keyword evidence="10 11" id="KW-0739">Sodium transport</keyword>
<dbReference type="AlphaFoldDB" id="A0A8W7PIK1"/>
<feature type="transmembrane region" description="Helical" evidence="13">
    <location>
        <begin position="372"/>
        <end position="399"/>
    </location>
</feature>
<dbReference type="InterPro" id="IPR006153">
    <property type="entry name" value="Cation/H_exchanger_TM"/>
</dbReference>
<accession>A0A8W7PIK1</accession>
<dbReference type="Proteomes" id="UP000075882">
    <property type="component" value="Unassembled WGS sequence"/>
</dbReference>
<keyword evidence="9 13" id="KW-0472">Membrane</keyword>
<evidence type="ECO:0000256" key="6">
    <source>
        <dbReference type="ARBA" id="ARBA00023034"/>
    </source>
</evidence>
<feature type="transmembrane region" description="Helical" evidence="13">
    <location>
        <begin position="419"/>
        <end position="438"/>
    </location>
</feature>
<keyword evidence="6" id="KW-0333">Golgi apparatus</keyword>
<feature type="compositionally biased region" description="Low complexity" evidence="12">
    <location>
        <begin position="81"/>
        <end position="111"/>
    </location>
</feature>
<feature type="transmembrane region" description="Helical" evidence="13">
    <location>
        <begin position="192"/>
        <end position="209"/>
    </location>
</feature>
<evidence type="ECO:0000256" key="7">
    <source>
        <dbReference type="ARBA" id="ARBA00023053"/>
    </source>
</evidence>
<evidence type="ECO:0000256" key="13">
    <source>
        <dbReference type="SAM" id="Phobius"/>
    </source>
</evidence>
<feature type="transmembrane region" description="Helical" evidence="13">
    <location>
        <begin position="159"/>
        <end position="180"/>
    </location>
</feature>
<keyword evidence="4 11" id="KW-0812">Transmembrane</keyword>
<feature type="region of interest" description="Disordered" evidence="12">
    <location>
        <begin position="469"/>
        <end position="506"/>
    </location>
</feature>
<evidence type="ECO:0000256" key="9">
    <source>
        <dbReference type="ARBA" id="ARBA00023136"/>
    </source>
</evidence>
<evidence type="ECO:0000256" key="2">
    <source>
        <dbReference type="ARBA" id="ARBA00022448"/>
    </source>
</evidence>
<evidence type="ECO:0000256" key="4">
    <source>
        <dbReference type="ARBA" id="ARBA00022692"/>
    </source>
</evidence>